<evidence type="ECO:0008006" key="4">
    <source>
        <dbReference type="Google" id="ProtNLM"/>
    </source>
</evidence>
<proteinExistence type="predicted"/>
<protein>
    <recommendedName>
        <fullName evidence="4">Secreted protein</fullName>
    </recommendedName>
</protein>
<reference evidence="2 3" key="1">
    <citation type="submission" date="2021-06" db="EMBL/GenBank/DDBJ databases">
        <title>Caerostris extrusa draft genome.</title>
        <authorList>
            <person name="Kono N."/>
            <person name="Arakawa K."/>
        </authorList>
    </citation>
    <scope>NUCLEOTIDE SEQUENCE [LARGE SCALE GENOMIC DNA]</scope>
</reference>
<evidence type="ECO:0000313" key="3">
    <source>
        <dbReference type="Proteomes" id="UP001054945"/>
    </source>
</evidence>
<organism evidence="2 3">
    <name type="scientific">Caerostris extrusa</name>
    <name type="common">Bark spider</name>
    <name type="synonym">Caerostris bankana</name>
    <dbReference type="NCBI Taxonomy" id="172846"/>
    <lineage>
        <taxon>Eukaryota</taxon>
        <taxon>Metazoa</taxon>
        <taxon>Ecdysozoa</taxon>
        <taxon>Arthropoda</taxon>
        <taxon>Chelicerata</taxon>
        <taxon>Arachnida</taxon>
        <taxon>Araneae</taxon>
        <taxon>Araneomorphae</taxon>
        <taxon>Entelegynae</taxon>
        <taxon>Araneoidea</taxon>
        <taxon>Araneidae</taxon>
        <taxon>Caerostris</taxon>
    </lineage>
</organism>
<gene>
    <name evidence="2" type="ORF">CEXT_700971</name>
</gene>
<name>A0AAV4XBL2_CAEEX</name>
<evidence type="ECO:0000256" key="1">
    <source>
        <dbReference type="SAM" id="MobiDB-lite"/>
    </source>
</evidence>
<dbReference type="EMBL" id="BPLR01017404">
    <property type="protein sequence ID" value="GIY91334.1"/>
    <property type="molecule type" value="Genomic_DNA"/>
</dbReference>
<feature type="compositionally biased region" description="Basic and acidic residues" evidence="1">
    <location>
        <begin position="55"/>
        <end position="80"/>
    </location>
</feature>
<dbReference type="Proteomes" id="UP001054945">
    <property type="component" value="Unassembled WGS sequence"/>
</dbReference>
<evidence type="ECO:0000313" key="2">
    <source>
        <dbReference type="EMBL" id="GIY91334.1"/>
    </source>
</evidence>
<dbReference type="AlphaFoldDB" id="A0AAV4XBL2"/>
<sequence>MVSLSRLFWIVARLQKKMKPTTGVNGNVSKKRWHWRELRGRRRLFIDCTKERSRREARAVSGSRDARTAEDRSHSMEAQRIHSRGPTG</sequence>
<keyword evidence="3" id="KW-1185">Reference proteome</keyword>
<feature type="region of interest" description="Disordered" evidence="1">
    <location>
        <begin position="55"/>
        <end position="88"/>
    </location>
</feature>
<accession>A0AAV4XBL2</accession>
<comment type="caution">
    <text evidence="2">The sequence shown here is derived from an EMBL/GenBank/DDBJ whole genome shotgun (WGS) entry which is preliminary data.</text>
</comment>